<sequence>MNPFWKSRRHLSVQSLEGRKLLASLISQLPPIRVAMNETVMIVDQSGRTEELSGATLQGLKELEQLHEIAKETAPTNVESLTDLIWQQAITRPSHNTNSTPDLRQATDLAAAGFQVVGEDPFETPLSFSYPTESVRTSSDVVNELQTLDPVEPNLPSVSSSLETSSGDLVDSAWDDFNGIPSDANSNAPEDDQLQSDVPSASVVDNSADVAAVMNPTIPTTNQHDLSRSGSGKPDSHAELIGLNLDADAWPNRHTVSNAQEDVSIHVIEHGISTVTTADSAPAVAMHWLSLDGVNLLESSPAPTESSQIPSEFNSFGIVQLISGQQVTVESKANWPIIKAFSVEAEPTMRGFESFTLRWQWSLYSVAAVVLAGYLYRSHVLPQKCETDRRDLSLFR</sequence>
<keyword evidence="2" id="KW-0472">Membrane</keyword>
<evidence type="ECO:0000313" key="3">
    <source>
        <dbReference type="EMBL" id="MDM4015396.1"/>
    </source>
</evidence>
<evidence type="ECO:0000256" key="2">
    <source>
        <dbReference type="SAM" id="Phobius"/>
    </source>
</evidence>
<feature type="compositionally biased region" description="Low complexity" evidence="1">
    <location>
        <begin position="157"/>
        <end position="166"/>
    </location>
</feature>
<protein>
    <submittedName>
        <fullName evidence="3">Uncharacterized protein</fullName>
    </submittedName>
</protein>
<dbReference type="EMBL" id="JASZZN010000005">
    <property type="protein sequence ID" value="MDM4015396.1"/>
    <property type="molecule type" value="Genomic_DNA"/>
</dbReference>
<dbReference type="RefSeq" id="WP_289162885.1">
    <property type="nucleotide sequence ID" value="NZ_JASZZN010000005.1"/>
</dbReference>
<proteinExistence type="predicted"/>
<reference evidence="3 4" key="1">
    <citation type="submission" date="2023-06" db="EMBL/GenBank/DDBJ databases">
        <title>Roseiconus lacunae JC819 isolated from Gulf of Mannar region, Tamil Nadu.</title>
        <authorList>
            <person name="Pk S."/>
            <person name="Ch S."/>
            <person name="Ch V.R."/>
        </authorList>
    </citation>
    <scope>NUCLEOTIDE SEQUENCE [LARGE SCALE GENOMIC DNA]</scope>
    <source>
        <strain evidence="3 4">JC819</strain>
    </source>
</reference>
<evidence type="ECO:0000313" key="4">
    <source>
        <dbReference type="Proteomes" id="UP001239462"/>
    </source>
</evidence>
<evidence type="ECO:0000256" key="1">
    <source>
        <dbReference type="SAM" id="MobiDB-lite"/>
    </source>
</evidence>
<dbReference type="Proteomes" id="UP001239462">
    <property type="component" value="Unassembled WGS sequence"/>
</dbReference>
<keyword evidence="2" id="KW-1133">Transmembrane helix</keyword>
<comment type="caution">
    <text evidence="3">The sequence shown here is derived from an EMBL/GenBank/DDBJ whole genome shotgun (WGS) entry which is preliminary data.</text>
</comment>
<feature type="region of interest" description="Disordered" evidence="1">
    <location>
        <begin position="150"/>
        <end position="200"/>
    </location>
</feature>
<gene>
    <name evidence="3" type="ORF">QTN89_08155</name>
</gene>
<name>A0ABT7PG04_9BACT</name>
<accession>A0ABT7PG04</accession>
<organism evidence="3 4">
    <name type="scientific">Roseiconus lacunae</name>
    <dbReference type="NCBI Taxonomy" id="2605694"/>
    <lineage>
        <taxon>Bacteria</taxon>
        <taxon>Pseudomonadati</taxon>
        <taxon>Planctomycetota</taxon>
        <taxon>Planctomycetia</taxon>
        <taxon>Pirellulales</taxon>
        <taxon>Pirellulaceae</taxon>
        <taxon>Roseiconus</taxon>
    </lineage>
</organism>
<keyword evidence="4" id="KW-1185">Reference proteome</keyword>
<feature type="transmembrane region" description="Helical" evidence="2">
    <location>
        <begin position="359"/>
        <end position="376"/>
    </location>
</feature>
<keyword evidence="2" id="KW-0812">Transmembrane</keyword>